<feature type="transmembrane region" description="Helical" evidence="1">
    <location>
        <begin position="124"/>
        <end position="147"/>
    </location>
</feature>
<keyword evidence="1" id="KW-0472">Membrane</keyword>
<evidence type="ECO:0000256" key="1">
    <source>
        <dbReference type="SAM" id="Phobius"/>
    </source>
</evidence>
<dbReference type="AlphaFoldDB" id="A0A176VP67"/>
<organism evidence="2 3">
    <name type="scientific">Marchantia polymorpha subsp. ruderalis</name>
    <dbReference type="NCBI Taxonomy" id="1480154"/>
    <lineage>
        <taxon>Eukaryota</taxon>
        <taxon>Viridiplantae</taxon>
        <taxon>Streptophyta</taxon>
        <taxon>Embryophyta</taxon>
        <taxon>Marchantiophyta</taxon>
        <taxon>Marchantiopsida</taxon>
        <taxon>Marchantiidae</taxon>
        <taxon>Marchantiales</taxon>
        <taxon>Marchantiaceae</taxon>
        <taxon>Marchantia</taxon>
    </lineage>
</organism>
<protein>
    <submittedName>
        <fullName evidence="2">Uncharacterized protein</fullName>
    </submittedName>
</protein>
<keyword evidence="3" id="KW-1185">Reference proteome</keyword>
<dbReference type="Proteomes" id="UP000077202">
    <property type="component" value="Unassembled WGS sequence"/>
</dbReference>
<gene>
    <name evidence="2" type="ORF">AXG93_2675s1440</name>
</gene>
<accession>A0A176VP67</accession>
<keyword evidence="1" id="KW-0812">Transmembrane</keyword>
<sequence>MSWWIKVPLDVLTTKLFEGHDTEYNLVMNNCWRYARAASRSVLLLLSQQPGVNPVQKQILLEKAEEVSRFVITTAIWEAVRGIAAIVNYIYIWTHSVTTTATLEAVRRIAGIVDYGRMIWTRSVLTTATLEFFIVIAVPVGITLLILTRDKIRAWLNTRRSRPDASKAKES</sequence>
<proteinExistence type="predicted"/>
<evidence type="ECO:0000313" key="2">
    <source>
        <dbReference type="EMBL" id="OAE22710.1"/>
    </source>
</evidence>
<evidence type="ECO:0000313" key="3">
    <source>
        <dbReference type="Proteomes" id="UP000077202"/>
    </source>
</evidence>
<comment type="caution">
    <text evidence="2">The sequence shown here is derived from an EMBL/GenBank/DDBJ whole genome shotgun (WGS) entry which is preliminary data.</text>
</comment>
<name>A0A176VP67_MARPO</name>
<reference evidence="2" key="1">
    <citation type="submission" date="2016-03" db="EMBL/GenBank/DDBJ databases">
        <title>Mechanisms controlling the formation of the plant cell surface in tip-growing cells are functionally conserved among land plants.</title>
        <authorList>
            <person name="Honkanen S."/>
            <person name="Jones V.A."/>
            <person name="Morieri G."/>
            <person name="Champion C."/>
            <person name="Hetherington A.J."/>
            <person name="Kelly S."/>
            <person name="Saint-Marcoux D."/>
            <person name="Proust H."/>
            <person name="Prescott H."/>
            <person name="Dolan L."/>
        </authorList>
    </citation>
    <scope>NUCLEOTIDE SEQUENCE [LARGE SCALE GENOMIC DNA]</scope>
    <source>
        <tissue evidence="2">Whole gametophyte</tissue>
    </source>
</reference>
<dbReference type="EMBL" id="LVLJ01003083">
    <property type="protein sequence ID" value="OAE22710.1"/>
    <property type="molecule type" value="Genomic_DNA"/>
</dbReference>
<keyword evidence="1" id="KW-1133">Transmembrane helix</keyword>